<dbReference type="Gene3D" id="2.130.10.80">
    <property type="entry name" value="Galactose oxidase/kelch, beta-propeller"/>
    <property type="match status" value="1"/>
</dbReference>
<proteinExistence type="predicted"/>
<dbReference type="Pfam" id="PF24681">
    <property type="entry name" value="Kelch_KLHDC2_KLHL20_DRC7"/>
    <property type="match status" value="1"/>
</dbReference>
<keyword evidence="1" id="KW-0880">Kelch repeat</keyword>
<dbReference type="InterPro" id="IPR006652">
    <property type="entry name" value="Kelch_1"/>
</dbReference>
<dbReference type="EMBL" id="BAAANF010000001">
    <property type="protein sequence ID" value="GAA1663689.1"/>
    <property type="molecule type" value="Genomic_DNA"/>
</dbReference>
<dbReference type="SUPFAM" id="SSF117281">
    <property type="entry name" value="Kelch motif"/>
    <property type="match status" value="1"/>
</dbReference>
<reference evidence="3 4" key="1">
    <citation type="journal article" date="2019" name="Int. J. Syst. Evol. Microbiol.">
        <title>The Global Catalogue of Microorganisms (GCM) 10K type strain sequencing project: providing services to taxonomists for standard genome sequencing and annotation.</title>
        <authorList>
            <consortium name="The Broad Institute Genomics Platform"/>
            <consortium name="The Broad Institute Genome Sequencing Center for Infectious Disease"/>
            <person name="Wu L."/>
            <person name="Ma J."/>
        </authorList>
    </citation>
    <scope>NUCLEOTIDE SEQUENCE [LARGE SCALE GENOMIC DNA]</scope>
    <source>
        <strain evidence="3 4">JCM 14307</strain>
    </source>
</reference>
<dbReference type="PANTHER" id="PTHR46344">
    <property type="entry name" value="OS02G0202900 PROTEIN"/>
    <property type="match status" value="1"/>
</dbReference>
<organism evidence="3 4">
    <name type="scientific">Kribbella yunnanensis</name>
    <dbReference type="NCBI Taxonomy" id="190194"/>
    <lineage>
        <taxon>Bacteria</taxon>
        <taxon>Bacillati</taxon>
        <taxon>Actinomycetota</taxon>
        <taxon>Actinomycetes</taxon>
        <taxon>Propionibacteriales</taxon>
        <taxon>Kribbellaceae</taxon>
        <taxon>Kribbella</taxon>
    </lineage>
</organism>
<dbReference type="RefSeq" id="WP_344144003.1">
    <property type="nucleotide sequence ID" value="NZ_BAAANF010000001.1"/>
</dbReference>
<evidence type="ECO:0008006" key="5">
    <source>
        <dbReference type="Google" id="ProtNLM"/>
    </source>
</evidence>
<evidence type="ECO:0000256" key="1">
    <source>
        <dbReference type="ARBA" id="ARBA00022441"/>
    </source>
</evidence>
<dbReference type="Gene3D" id="2.120.10.80">
    <property type="entry name" value="Kelch-type beta propeller"/>
    <property type="match status" value="2"/>
</dbReference>
<evidence type="ECO:0000313" key="4">
    <source>
        <dbReference type="Proteomes" id="UP001500280"/>
    </source>
</evidence>
<dbReference type="Proteomes" id="UP001500280">
    <property type="component" value="Unassembled WGS sequence"/>
</dbReference>
<name>A0ABN2G1G0_9ACTN</name>
<dbReference type="InterPro" id="IPR015915">
    <property type="entry name" value="Kelch-typ_b-propeller"/>
</dbReference>
<comment type="caution">
    <text evidence="3">The sequence shown here is derived from an EMBL/GenBank/DDBJ whole genome shotgun (WGS) entry which is preliminary data.</text>
</comment>
<dbReference type="SMART" id="SM00612">
    <property type="entry name" value="Kelch"/>
    <property type="match status" value="3"/>
</dbReference>
<dbReference type="PANTHER" id="PTHR46344:SF27">
    <property type="entry name" value="KELCH REPEAT SUPERFAMILY PROTEIN"/>
    <property type="match status" value="1"/>
</dbReference>
<protein>
    <recommendedName>
        <fullName evidence="5">Kelch-like protein 17</fullName>
    </recommendedName>
</protein>
<evidence type="ECO:0000256" key="2">
    <source>
        <dbReference type="ARBA" id="ARBA00022737"/>
    </source>
</evidence>
<keyword evidence="4" id="KW-1185">Reference proteome</keyword>
<sequence>MTSSTLAATGKWTATTATLPAPRGWLGQYDGPVKVTKDGKELVLIVGGSDTNGAAVDEVLLVDPAAAVWTPATEKLATARRLHTVTVVDSGKKVLVIGGATGAFSPDAPGLATAELYEVSTGKWTAVANNMKDGRWGHTATLLAGDKVLVTGGSTGRSGQGVRTLATAEILDVATGKWTDAPPMLSARTGHGAVEVGGKVLVVGGATSVGPDREVGLAYCELFNGTTWEPTGSLAAGRRLHSVVKLADGGVLAIGGAAPGSPTGATFDPFSQATVERYAGGTWSAAKSLPYGRAAQRAIEVKANQVLTIGGTGGDAGYQNSFLLTSDWAATPAPVEGRWGFGAVALSNDRVLVVGGVLKSGAATAQPGVNVLTKNAEIYSLNAAVAP</sequence>
<accession>A0ABN2G1G0</accession>
<dbReference type="InterPro" id="IPR037293">
    <property type="entry name" value="Gal_Oxidase_central_sf"/>
</dbReference>
<keyword evidence="2" id="KW-0677">Repeat</keyword>
<evidence type="ECO:0000313" key="3">
    <source>
        <dbReference type="EMBL" id="GAA1663689.1"/>
    </source>
</evidence>
<gene>
    <name evidence="3" type="ORF">GCM10009745_01660</name>
</gene>